<dbReference type="Proteomes" id="UP000243739">
    <property type="component" value="Unassembled WGS sequence"/>
</dbReference>
<evidence type="ECO:0000313" key="2">
    <source>
        <dbReference type="EMBL" id="OEF98953.1"/>
    </source>
</evidence>
<keyword evidence="3" id="KW-1185">Reference proteome</keyword>
<comment type="caution">
    <text evidence="2">The sequence shown here is derived from an EMBL/GenBank/DDBJ whole genome shotgun (WGS) entry which is preliminary data.</text>
</comment>
<keyword evidence="1" id="KW-1133">Transmembrane helix</keyword>
<dbReference type="EMBL" id="MIJF01000043">
    <property type="protein sequence ID" value="OEF98953.1"/>
    <property type="molecule type" value="Genomic_DNA"/>
</dbReference>
<keyword evidence="1" id="KW-0472">Membrane</keyword>
<sequence length="129" mass="15077">MKIFNFLFLIFVIIMGTLIPKYIMSDGINDLPLELKDYGIEAINLSRFSLDNPLERIFFVNNLKVESVQIDKRTGKLFTIVKVRGVFGIKYANVFLKGNIYDESGNIFDKKNNFGYTEIYIERYILKEK</sequence>
<organism evidence="2 3">
    <name type="scientific">Vulcanibacillus modesticaldus</name>
    <dbReference type="NCBI Taxonomy" id="337097"/>
    <lineage>
        <taxon>Bacteria</taxon>
        <taxon>Bacillati</taxon>
        <taxon>Bacillota</taxon>
        <taxon>Bacilli</taxon>
        <taxon>Bacillales</taxon>
        <taxon>Bacillaceae</taxon>
        <taxon>Vulcanibacillus</taxon>
    </lineage>
</organism>
<protein>
    <submittedName>
        <fullName evidence="2">Uncharacterized protein</fullName>
    </submittedName>
</protein>
<proteinExistence type="predicted"/>
<feature type="transmembrane region" description="Helical" evidence="1">
    <location>
        <begin position="6"/>
        <end position="24"/>
    </location>
</feature>
<name>A0A1D2YTE4_9BACI</name>
<evidence type="ECO:0000256" key="1">
    <source>
        <dbReference type="SAM" id="Phobius"/>
    </source>
</evidence>
<reference evidence="2 3" key="1">
    <citation type="submission" date="2016-09" db="EMBL/GenBank/DDBJ databases">
        <title>Draft genome sequence for the type strain of Vulcanibacillus modesticaldus BR, a strictly anaerobic, moderately thermophilic, and nitrate-reducing bacterium from deep sea-hydrothermal vents of the Mid-Atlantic Ridge.</title>
        <authorList>
            <person name="Abin C.A."/>
            <person name="Hollibaugh J.T."/>
        </authorList>
    </citation>
    <scope>NUCLEOTIDE SEQUENCE [LARGE SCALE GENOMIC DNA]</scope>
    <source>
        <strain evidence="2 3">BR</strain>
    </source>
</reference>
<dbReference type="AlphaFoldDB" id="A0A1D2YTE4"/>
<evidence type="ECO:0000313" key="3">
    <source>
        <dbReference type="Proteomes" id="UP000243739"/>
    </source>
</evidence>
<accession>A0A1D2YTE4</accession>
<keyword evidence="1" id="KW-0812">Transmembrane</keyword>
<dbReference type="RefSeq" id="WP_069657171.1">
    <property type="nucleotide sequence ID" value="NZ_MIJF01000043.1"/>
</dbReference>
<gene>
    <name evidence="2" type="ORF">BHF71_10525</name>
</gene>